<protein>
    <recommendedName>
        <fullName evidence="3">RING-type domain-containing protein</fullName>
    </recommendedName>
</protein>
<gene>
    <name evidence="4" type="ORF">BDV96DRAFT_77017</name>
</gene>
<keyword evidence="2" id="KW-1133">Transmembrane helix</keyword>
<keyword evidence="2" id="KW-0812">Transmembrane</keyword>
<dbReference type="Pfam" id="PF13639">
    <property type="entry name" value="zf-RING_2"/>
    <property type="match status" value="1"/>
</dbReference>
<keyword evidence="5" id="KW-1185">Reference proteome</keyword>
<keyword evidence="1" id="KW-0479">Metal-binding</keyword>
<proteinExistence type="predicted"/>
<dbReference type="EMBL" id="ML977323">
    <property type="protein sequence ID" value="KAF2115355.1"/>
    <property type="molecule type" value="Genomic_DNA"/>
</dbReference>
<evidence type="ECO:0000259" key="3">
    <source>
        <dbReference type="PROSITE" id="PS50089"/>
    </source>
</evidence>
<feature type="transmembrane region" description="Helical" evidence="2">
    <location>
        <begin position="109"/>
        <end position="132"/>
    </location>
</feature>
<evidence type="ECO:0000313" key="5">
    <source>
        <dbReference type="Proteomes" id="UP000799770"/>
    </source>
</evidence>
<dbReference type="AlphaFoldDB" id="A0A6A5Z7T5"/>
<feature type="domain" description="RING-type" evidence="3">
    <location>
        <begin position="31"/>
        <end position="75"/>
    </location>
</feature>
<dbReference type="InterPro" id="IPR001841">
    <property type="entry name" value="Znf_RING"/>
</dbReference>
<sequence length="195" mass="22484">MAMPIPKGKETFLKQHVFRAARTDKFYDKKCSFCWSQYDKTHSAVRVQPCHHIFGRECLYSMINSQGGHLCPICRSILFNPPPKCQDPGFSGQDTLLTFLIKHPFFHGLVLVLAVVLFAVFILACYAVPFIIVQKVLVFFWSEDEISGPTDFLSLFWSLERYLKTVIRDSSFSRLGFLVRLFWAFARMGLSILEI</sequence>
<reference evidence="4" key="1">
    <citation type="journal article" date="2020" name="Stud. Mycol.">
        <title>101 Dothideomycetes genomes: a test case for predicting lifestyles and emergence of pathogens.</title>
        <authorList>
            <person name="Haridas S."/>
            <person name="Albert R."/>
            <person name="Binder M."/>
            <person name="Bloem J."/>
            <person name="Labutti K."/>
            <person name="Salamov A."/>
            <person name="Andreopoulos B."/>
            <person name="Baker S."/>
            <person name="Barry K."/>
            <person name="Bills G."/>
            <person name="Bluhm B."/>
            <person name="Cannon C."/>
            <person name="Castanera R."/>
            <person name="Culley D."/>
            <person name="Daum C."/>
            <person name="Ezra D."/>
            <person name="Gonzalez J."/>
            <person name="Henrissat B."/>
            <person name="Kuo A."/>
            <person name="Liang C."/>
            <person name="Lipzen A."/>
            <person name="Lutzoni F."/>
            <person name="Magnuson J."/>
            <person name="Mondo S."/>
            <person name="Nolan M."/>
            <person name="Ohm R."/>
            <person name="Pangilinan J."/>
            <person name="Park H.-J."/>
            <person name="Ramirez L."/>
            <person name="Alfaro M."/>
            <person name="Sun H."/>
            <person name="Tritt A."/>
            <person name="Yoshinaga Y."/>
            <person name="Zwiers L.-H."/>
            <person name="Turgeon B."/>
            <person name="Goodwin S."/>
            <person name="Spatafora J."/>
            <person name="Crous P."/>
            <person name="Grigoriev I."/>
        </authorList>
    </citation>
    <scope>NUCLEOTIDE SEQUENCE</scope>
    <source>
        <strain evidence="4">CBS 627.86</strain>
    </source>
</reference>
<accession>A0A6A5Z7T5</accession>
<dbReference type="SUPFAM" id="SSF57850">
    <property type="entry name" value="RING/U-box"/>
    <property type="match status" value="1"/>
</dbReference>
<keyword evidence="1" id="KW-0862">Zinc</keyword>
<name>A0A6A5Z7T5_9PLEO</name>
<keyword evidence="2" id="KW-0472">Membrane</keyword>
<evidence type="ECO:0000256" key="1">
    <source>
        <dbReference type="PROSITE-ProRule" id="PRU00175"/>
    </source>
</evidence>
<dbReference type="PROSITE" id="PS50089">
    <property type="entry name" value="ZF_RING_2"/>
    <property type="match status" value="1"/>
</dbReference>
<keyword evidence="1" id="KW-0863">Zinc-finger</keyword>
<organism evidence="4 5">
    <name type="scientific">Lophiotrema nucula</name>
    <dbReference type="NCBI Taxonomy" id="690887"/>
    <lineage>
        <taxon>Eukaryota</taxon>
        <taxon>Fungi</taxon>
        <taxon>Dikarya</taxon>
        <taxon>Ascomycota</taxon>
        <taxon>Pezizomycotina</taxon>
        <taxon>Dothideomycetes</taxon>
        <taxon>Pleosporomycetidae</taxon>
        <taxon>Pleosporales</taxon>
        <taxon>Lophiotremataceae</taxon>
        <taxon>Lophiotrema</taxon>
    </lineage>
</organism>
<dbReference type="InterPro" id="IPR013083">
    <property type="entry name" value="Znf_RING/FYVE/PHD"/>
</dbReference>
<dbReference type="Gene3D" id="3.30.40.10">
    <property type="entry name" value="Zinc/RING finger domain, C3HC4 (zinc finger)"/>
    <property type="match status" value="1"/>
</dbReference>
<evidence type="ECO:0000256" key="2">
    <source>
        <dbReference type="SAM" id="Phobius"/>
    </source>
</evidence>
<dbReference type="Proteomes" id="UP000799770">
    <property type="component" value="Unassembled WGS sequence"/>
</dbReference>
<evidence type="ECO:0000313" key="4">
    <source>
        <dbReference type="EMBL" id="KAF2115355.1"/>
    </source>
</evidence>
<dbReference type="GO" id="GO:0008270">
    <property type="term" value="F:zinc ion binding"/>
    <property type="evidence" value="ECO:0007669"/>
    <property type="project" value="UniProtKB-KW"/>
</dbReference>
<dbReference type="OrthoDB" id="3691193at2759"/>